<dbReference type="PRINTS" id="PR00723">
    <property type="entry name" value="SUBTILISIN"/>
</dbReference>
<keyword evidence="2 6" id="KW-0645">Protease</keyword>
<keyword evidence="3 6" id="KW-0378">Hydrolase</keyword>
<evidence type="ECO:0000256" key="3">
    <source>
        <dbReference type="ARBA" id="ARBA00022801"/>
    </source>
</evidence>
<evidence type="ECO:0000256" key="2">
    <source>
        <dbReference type="ARBA" id="ARBA00022670"/>
    </source>
</evidence>
<reference evidence="8" key="1">
    <citation type="submission" date="2022-07" db="EMBL/GenBank/DDBJ databases">
        <title>Enhanced cultured diversity of the mouse gut microbiota enables custom-made synthetic communities.</title>
        <authorList>
            <person name="Afrizal A."/>
        </authorList>
    </citation>
    <scope>NUCLEOTIDE SEQUENCE</scope>
    <source>
        <strain evidence="8">DSM 29482</strain>
    </source>
</reference>
<dbReference type="EMBL" id="JANJZL010000009">
    <property type="protein sequence ID" value="MCR2044807.1"/>
    <property type="molecule type" value="Genomic_DNA"/>
</dbReference>
<feature type="domain" description="Peptidase S8/S53" evidence="7">
    <location>
        <begin position="108"/>
        <end position="378"/>
    </location>
</feature>
<dbReference type="RefSeq" id="WP_042678934.1">
    <property type="nucleotide sequence ID" value="NZ_CABKTM010000008.1"/>
</dbReference>
<dbReference type="InterPro" id="IPR036852">
    <property type="entry name" value="Peptidase_S8/S53_dom_sf"/>
</dbReference>
<dbReference type="PANTHER" id="PTHR43806">
    <property type="entry name" value="PEPTIDASE S8"/>
    <property type="match status" value="1"/>
</dbReference>
<feature type="active site" description="Charge relay system" evidence="5 6">
    <location>
        <position position="152"/>
    </location>
</feature>
<evidence type="ECO:0000256" key="6">
    <source>
        <dbReference type="PROSITE-ProRule" id="PRU01240"/>
    </source>
</evidence>
<comment type="similarity">
    <text evidence="1 6">Belongs to the peptidase S8 family.</text>
</comment>
<feature type="active site" description="Charge relay system" evidence="5 6">
    <location>
        <position position="332"/>
    </location>
</feature>
<protein>
    <submittedName>
        <fullName evidence="8">S8 family peptidase</fullName>
    </submittedName>
</protein>
<proteinExistence type="inferred from homology"/>
<evidence type="ECO:0000259" key="7">
    <source>
        <dbReference type="Pfam" id="PF00082"/>
    </source>
</evidence>
<dbReference type="AlphaFoldDB" id="A0A9X2S7K5"/>
<keyword evidence="9" id="KW-1185">Reference proteome</keyword>
<dbReference type="SUPFAM" id="SSF52743">
    <property type="entry name" value="Subtilisin-like"/>
    <property type="match status" value="1"/>
</dbReference>
<dbReference type="PROSITE" id="PS51892">
    <property type="entry name" value="SUBTILASE"/>
    <property type="match status" value="1"/>
</dbReference>
<organism evidence="8 9">
    <name type="scientific">Anaerosalibacter massiliensis</name>
    <dbReference type="NCBI Taxonomy" id="1347392"/>
    <lineage>
        <taxon>Bacteria</taxon>
        <taxon>Bacillati</taxon>
        <taxon>Bacillota</taxon>
        <taxon>Tissierellia</taxon>
        <taxon>Tissierellales</taxon>
        <taxon>Sporanaerobacteraceae</taxon>
        <taxon>Anaerosalibacter</taxon>
    </lineage>
</organism>
<sequence length="428" mass="46259">MRKIIDSKICPILSAKLSSQSREELPVIVQSKDHSNLNNLIFNMSGRVKSSLPLIGGVACNLSIESIYRLAENLDIEYISFDSKVFALLDIASASVEANFPHERGYMGEGVTVALVDTGTSPHNDLIMPNERIIGFKDFVNNRDYPYDDHGHGTHIAGIIAGSGYSSNGKYTGIAPKSNILSIKALDENGSGNTSDIIKALSWAIETKDKYNTKIINLSLGSPVNNPCSKDPLCRITKEAIDNGLIVVVAAGNSGPSSESILSPGINPNVITVGAVDDKRTSDTRDDTIASFSSRGPTKEGFIKPDIVAPGVNIMSLSNHKQNGYTSLSGTSMATPVISGSIALLLEKEGPLSNKEVKRRLTESCIDLKDNRENQGAGMIDLNKLFEISSGNKKNESLPNKKFSPSNINHHIENFLILFIVLFLLKQD</sequence>
<comment type="caution">
    <text evidence="8">The sequence shown here is derived from an EMBL/GenBank/DDBJ whole genome shotgun (WGS) entry which is preliminary data.</text>
</comment>
<dbReference type="InterPro" id="IPR022398">
    <property type="entry name" value="Peptidase_S8_His-AS"/>
</dbReference>
<dbReference type="Proteomes" id="UP001142078">
    <property type="component" value="Unassembled WGS sequence"/>
</dbReference>
<dbReference type="InterPro" id="IPR000209">
    <property type="entry name" value="Peptidase_S8/S53_dom"/>
</dbReference>
<dbReference type="GO" id="GO:0004252">
    <property type="term" value="F:serine-type endopeptidase activity"/>
    <property type="evidence" value="ECO:0007669"/>
    <property type="project" value="UniProtKB-UniRule"/>
</dbReference>
<dbReference type="InterPro" id="IPR023828">
    <property type="entry name" value="Peptidase_S8_Ser-AS"/>
</dbReference>
<gene>
    <name evidence="8" type="ORF">NSA23_11900</name>
</gene>
<evidence type="ECO:0000313" key="8">
    <source>
        <dbReference type="EMBL" id="MCR2044807.1"/>
    </source>
</evidence>
<dbReference type="Gene3D" id="3.40.50.200">
    <property type="entry name" value="Peptidase S8/S53 domain"/>
    <property type="match status" value="1"/>
</dbReference>
<dbReference type="Pfam" id="PF00082">
    <property type="entry name" value="Peptidase_S8"/>
    <property type="match status" value="1"/>
</dbReference>
<dbReference type="OrthoDB" id="9798386at2"/>
<keyword evidence="4 6" id="KW-0720">Serine protease</keyword>
<accession>A0A9X2S7K5</accession>
<evidence type="ECO:0000256" key="4">
    <source>
        <dbReference type="ARBA" id="ARBA00022825"/>
    </source>
</evidence>
<evidence type="ECO:0000256" key="5">
    <source>
        <dbReference type="PIRSR" id="PIRSR615500-1"/>
    </source>
</evidence>
<feature type="active site" description="Charge relay system" evidence="5 6">
    <location>
        <position position="117"/>
    </location>
</feature>
<dbReference type="PROSITE" id="PS00137">
    <property type="entry name" value="SUBTILASE_HIS"/>
    <property type="match status" value="1"/>
</dbReference>
<name>A0A9X2S7K5_9FIRM</name>
<dbReference type="PROSITE" id="PS00138">
    <property type="entry name" value="SUBTILASE_SER"/>
    <property type="match status" value="1"/>
</dbReference>
<evidence type="ECO:0000256" key="1">
    <source>
        <dbReference type="ARBA" id="ARBA00011073"/>
    </source>
</evidence>
<dbReference type="InterPro" id="IPR050131">
    <property type="entry name" value="Peptidase_S8_subtilisin-like"/>
</dbReference>
<dbReference type="PANTHER" id="PTHR43806:SF11">
    <property type="entry name" value="CEREVISIN-RELATED"/>
    <property type="match status" value="1"/>
</dbReference>
<dbReference type="GO" id="GO:0006508">
    <property type="term" value="P:proteolysis"/>
    <property type="evidence" value="ECO:0007669"/>
    <property type="project" value="UniProtKB-KW"/>
</dbReference>
<dbReference type="CDD" id="cd07487">
    <property type="entry name" value="Peptidases_S8_1"/>
    <property type="match status" value="1"/>
</dbReference>
<dbReference type="InterPro" id="IPR015500">
    <property type="entry name" value="Peptidase_S8_subtilisin-rel"/>
</dbReference>
<evidence type="ECO:0000313" key="9">
    <source>
        <dbReference type="Proteomes" id="UP001142078"/>
    </source>
</evidence>